<comment type="caution">
    <text evidence="9">The sequence shown here is derived from an EMBL/GenBank/DDBJ whole genome shotgun (WGS) entry which is preliminary data.</text>
</comment>
<dbReference type="SMART" id="SM00905">
    <property type="entry name" value="FolB"/>
    <property type="match status" value="1"/>
</dbReference>
<dbReference type="GO" id="GO:0004150">
    <property type="term" value="F:dihydroneopterin aldolase activity"/>
    <property type="evidence" value="ECO:0007669"/>
    <property type="project" value="UniProtKB-EC"/>
</dbReference>
<dbReference type="InterPro" id="IPR006157">
    <property type="entry name" value="FolB_dom"/>
</dbReference>
<comment type="catalytic activity">
    <reaction evidence="1">
        <text>7,8-dihydroneopterin = 6-hydroxymethyl-7,8-dihydropterin + glycolaldehyde</text>
        <dbReference type="Rhea" id="RHEA:10540"/>
        <dbReference type="ChEBI" id="CHEBI:17001"/>
        <dbReference type="ChEBI" id="CHEBI:17071"/>
        <dbReference type="ChEBI" id="CHEBI:44841"/>
        <dbReference type="EC" id="4.1.2.25"/>
    </reaction>
</comment>
<comment type="similarity">
    <text evidence="3">Belongs to the DHNA family.</text>
</comment>
<evidence type="ECO:0000256" key="4">
    <source>
        <dbReference type="ARBA" id="ARBA00013043"/>
    </source>
</evidence>
<dbReference type="GO" id="GO:0046656">
    <property type="term" value="P:folic acid biosynthetic process"/>
    <property type="evidence" value="ECO:0007669"/>
    <property type="project" value="UniProtKB-KW"/>
</dbReference>
<evidence type="ECO:0000256" key="1">
    <source>
        <dbReference type="ARBA" id="ARBA00001353"/>
    </source>
</evidence>
<organism evidence="9 10">
    <name type="scientific">Candidatus Yanofskybacteria bacterium RIFCSPHIGHO2_02_FULL_41_11</name>
    <dbReference type="NCBI Taxonomy" id="1802675"/>
    <lineage>
        <taxon>Bacteria</taxon>
        <taxon>Candidatus Yanofskyibacteriota</taxon>
    </lineage>
</organism>
<evidence type="ECO:0000256" key="5">
    <source>
        <dbReference type="ARBA" id="ARBA00022909"/>
    </source>
</evidence>
<dbReference type="Gene3D" id="3.30.1130.10">
    <property type="match status" value="1"/>
</dbReference>
<dbReference type="SUPFAM" id="SSF55620">
    <property type="entry name" value="Tetrahydrobiopterin biosynthesis enzymes-like"/>
    <property type="match status" value="1"/>
</dbReference>
<accession>A0A1F8FB46</accession>
<protein>
    <recommendedName>
        <fullName evidence="4">dihydroneopterin aldolase</fullName>
        <ecNumber evidence="4">4.1.2.25</ecNumber>
    </recommendedName>
    <alternativeName>
        <fullName evidence="7">7,8-dihydroneopterin aldolase</fullName>
    </alternativeName>
</protein>
<evidence type="ECO:0000313" key="10">
    <source>
        <dbReference type="Proteomes" id="UP000177167"/>
    </source>
</evidence>
<dbReference type="EC" id="4.1.2.25" evidence="4"/>
<dbReference type="Proteomes" id="UP000177167">
    <property type="component" value="Unassembled WGS sequence"/>
</dbReference>
<evidence type="ECO:0000256" key="6">
    <source>
        <dbReference type="ARBA" id="ARBA00023239"/>
    </source>
</evidence>
<evidence type="ECO:0000259" key="8">
    <source>
        <dbReference type="SMART" id="SM00905"/>
    </source>
</evidence>
<keyword evidence="6" id="KW-0456">Lyase</keyword>
<gene>
    <name evidence="9" type="ORF">A3J46_00795</name>
</gene>
<dbReference type="GO" id="GO:0005737">
    <property type="term" value="C:cytoplasm"/>
    <property type="evidence" value="ECO:0007669"/>
    <property type="project" value="TreeGrafter"/>
</dbReference>
<dbReference type="NCBIfam" id="TIGR00526">
    <property type="entry name" value="folB_dom"/>
    <property type="match status" value="1"/>
</dbReference>
<feature type="domain" description="Dihydroneopterin aldolase/epimerase" evidence="8">
    <location>
        <begin position="4"/>
        <end position="114"/>
    </location>
</feature>
<keyword evidence="5" id="KW-0289">Folate biosynthesis</keyword>
<comment type="pathway">
    <text evidence="2">Cofactor biosynthesis; tetrahydrofolate biosynthesis; 2-amino-4-hydroxy-6-hydroxymethyl-7,8-dihydropteridine diphosphate from 7,8-dihydroneopterin triphosphate: step 3/4.</text>
</comment>
<sequence>MDTIHIHKLILDGVHGLTEKERNLPQRFRVDVSMTGFSKAHHRDSISEAVDYRIARGIATEVVQNQSYLLLETIAHKIADEILRNTIAASVVVAVQKLGIWGNGIPGVSVTKEKVPAHIDLLNFDLEDIVNQLSSEGGVSFPIIPENRRIKLLEEAYSYHYNIQPEVVGKARVREQLSSVKEFLENSLFYKFRDDFTELLIRKLSTFPVKGLFSHPINFNELSLQKYDKGSIGITPHKDGKSLVNLICLFMITGKAEFALCADRSGANPRFLDTAPGNVILMRSPGFFSSNFQPFHFVRNITEERIVFGLRQK</sequence>
<proteinExistence type="inferred from homology"/>
<dbReference type="PANTHER" id="PTHR42844">
    <property type="entry name" value="DIHYDRONEOPTERIN ALDOLASE 1-RELATED"/>
    <property type="match status" value="1"/>
</dbReference>
<name>A0A1F8FB46_9BACT</name>
<dbReference type="EMBL" id="MGJP01000026">
    <property type="protein sequence ID" value="OGN09788.1"/>
    <property type="molecule type" value="Genomic_DNA"/>
</dbReference>
<dbReference type="InterPro" id="IPR006156">
    <property type="entry name" value="Dihydroneopterin_aldolase"/>
</dbReference>
<dbReference type="Pfam" id="PF02152">
    <property type="entry name" value="FolB"/>
    <property type="match status" value="1"/>
</dbReference>
<evidence type="ECO:0000256" key="3">
    <source>
        <dbReference type="ARBA" id="ARBA00005708"/>
    </source>
</evidence>
<evidence type="ECO:0000256" key="2">
    <source>
        <dbReference type="ARBA" id="ARBA00005013"/>
    </source>
</evidence>
<dbReference type="PANTHER" id="PTHR42844:SF1">
    <property type="entry name" value="DIHYDRONEOPTERIN ALDOLASE 1-RELATED"/>
    <property type="match status" value="1"/>
</dbReference>
<evidence type="ECO:0000313" key="9">
    <source>
        <dbReference type="EMBL" id="OGN09788.1"/>
    </source>
</evidence>
<dbReference type="InterPro" id="IPR043133">
    <property type="entry name" value="GTP-CH-I_C/QueF"/>
</dbReference>
<evidence type="ECO:0000256" key="7">
    <source>
        <dbReference type="ARBA" id="ARBA00032903"/>
    </source>
</evidence>
<dbReference type="AlphaFoldDB" id="A0A1F8FB46"/>
<reference evidence="9 10" key="1">
    <citation type="journal article" date="2016" name="Nat. Commun.">
        <title>Thousands of microbial genomes shed light on interconnected biogeochemical processes in an aquifer system.</title>
        <authorList>
            <person name="Anantharaman K."/>
            <person name="Brown C.T."/>
            <person name="Hug L.A."/>
            <person name="Sharon I."/>
            <person name="Castelle C.J."/>
            <person name="Probst A.J."/>
            <person name="Thomas B.C."/>
            <person name="Singh A."/>
            <person name="Wilkins M.J."/>
            <person name="Karaoz U."/>
            <person name="Brodie E.L."/>
            <person name="Williams K.H."/>
            <person name="Hubbard S.S."/>
            <person name="Banfield J.F."/>
        </authorList>
    </citation>
    <scope>NUCLEOTIDE SEQUENCE [LARGE SCALE GENOMIC DNA]</scope>
</reference>